<comment type="caution">
    <text evidence="1">The sequence shown here is derived from an EMBL/GenBank/DDBJ whole genome shotgun (WGS) entry which is preliminary data.</text>
</comment>
<dbReference type="InterPro" id="IPR038735">
    <property type="entry name" value="MSMEG_1276-like_NTP-PPase_dom"/>
</dbReference>
<name>A0A6G3ZRA8_9BACL</name>
<dbReference type="RefSeq" id="WP_163940344.1">
    <property type="nucleotide sequence ID" value="NZ_JAAIKC010000001.1"/>
</dbReference>
<proteinExistence type="predicted"/>
<evidence type="ECO:0000313" key="1">
    <source>
        <dbReference type="EMBL" id="NEW04655.1"/>
    </source>
</evidence>
<organism evidence="1">
    <name type="scientific">Paenibacillus sp. SYP-B3998</name>
    <dbReference type="NCBI Taxonomy" id="2678564"/>
    <lineage>
        <taxon>Bacteria</taxon>
        <taxon>Bacillati</taxon>
        <taxon>Bacillota</taxon>
        <taxon>Bacilli</taxon>
        <taxon>Bacillales</taxon>
        <taxon>Paenibacillaceae</taxon>
        <taxon>Paenibacillus</taxon>
    </lineage>
</organism>
<protein>
    <submittedName>
        <fullName evidence="1">Nucleoside triphosphate pyrophosphohydrolase</fullName>
    </submittedName>
</protein>
<dbReference type="EMBL" id="JAAIKC010000001">
    <property type="protein sequence ID" value="NEW04655.1"/>
    <property type="molecule type" value="Genomic_DNA"/>
</dbReference>
<accession>A0A6G3ZRA8</accession>
<dbReference type="AlphaFoldDB" id="A0A6G3ZRA8"/>
<dbReference type="Pfam" id="PF01503">
    <property type="entry name" value="PRA-PH"/>
    <property type="match status" value="1"/>
</dbReference>
<sequence length="105" mass="12011">MIVYNKLIRDKIPQIIESKGKRAEVRVMDTDEYANMLNVKLQEELDEYKEAGEADQIAELADLVEVVYAILDNKGVSIDSFEKVRLDKQAEHGGFKDKLLLVKVE</sequence>
<keyword evidence="1" id="KW-0378">Hydrolase</keyword>
<reference evidence="1" key="1">
    <citation type="submission" date="2020-02" db="EMBL/GenBank/DDBJ databases">
        <authorList>
            <person name="Shen X.-R."/>
            <person name="Zhang Y.-X."/>
        </authorList>
    </citation>
    <scope>NUCLEOTIDE SEQUENCE</scope>
    <source>
        <strain evidence="1">SYP-B3998</strain>
    </source>
</reference>
<dbReference type="CDD" id="cd11532">
    <property type="entry name" value="NTP-PPase_COG4997"/>
    <property type="match status" value="1"/>
</dbReference>
<gene>
    <name evidence="1" type="ORF">GK047_01280</name>
</gene>
<dbReference type="GO" id="GO:0016787">
    <property type="term" value="F:hydrolase activity"/>
    <property type="evidence" value="ECO:0007669"/>
    <property type="project" value="UniProtKB-KW"/>
</dbReference>
<dbReference type="InterPro" id="IPR021130">
    <property type="entry name" value="PRib-ATP_PPHydrolase-like"/>
</dbReference>